<feature type="compositionally biased region" description="Low complexity" evidence="3">
    <location>
        <begin position="108"/>
        <end position="117"/>
    </location>
</feature>
<dbReference type="RefSeq" id="XP_042923636.1">
    <property type="nucleotide sequence ID" value="XM_043062930.1"/>
</dbReference>
<accession>A0A2K3DNC4</accession>
<dbReference type="InterPro" id="IPR051091">
    <property type="entry name" value="O-Glucosyltr/Glycosyltrsf_90"/>
</dbReference>
<evidence type="ECO:0000256" key="1">
    <source>
        <dbReference type="ARBA" id="ARBA00010118"/>
    </source>
</evidence>
<dbReference type="InterPro" id="IPR006598">
    <property type="entry name" value="CAP10"/>
</dbReference>
<comment type="similarity">
    <text evidence="1">Belongs to the glycosyltransferase 90 family.</text>
</comment>
<dbReference type="Gramene" id="PNW82020">
    <property type="protein sequence ID" value="PNW82020"/>
    <property type="gene ID" value="CHLRE_06g270400v5"/>
</dbReference>
<dbReference type="Pfam" id="PF05686">
    <property type="entry name" value="Glyco_transf_90"/>
    <property type="match status" value="1"/>
</dbReference>
<feature type="domain" description="Glycosyl transferase CAP10" evidence="4">
    <location>
        <begin position="300"/>
        <end position="503"/>
    </location>
</feature>
<sequence>MADTVRFFATPFKRGMHYGFFGGKAYMLTPSYLAKYGQISLSRQLTYMKVLLDLEKRYGREIPDCEFVISTTDTPNQNPVLPESDEQQAKGRTLLEQQQAQDERRQQPRSPRAAKAAARSHHALTHPFGKPGVPNGTFPVLRACKSAPFPDILIPSHDFYLLRYDTTVLRAAGNLTAAGELAPWDRRNPAAYGRYDLRVARSRHARDRTTYRYGTGDMRICSGTGETRCFVRRHLWGITEKANRSLVDIGHVPAASDHHLTDLHTARHLALALVREELLGGGGRGTRPSHGAAEHASGGKGGGSIYNGGGDSGGTSGQAAAASAPGVSVLGSVDGDAATAEEAHQAYLLGVKHSAGWAEGEDEVAGAGSYAPGEVERLRTAPHLPAYLRAAAQHKLLVHVDGAGCSSALERLLPMGGVVLREESGYFGYYHQAMQPRQHYLPWWRRDPEDLYAEAAWASQHPDAAQAIAAAGAAFARGMLGSQGRACYWLAVLKRLAAAFTYQPKLSDFPRALPLARYRDEQVLRMRPGPGQRPLFGQPFEP</sequence>
<evidence type="ECO:0000259" key="4">
    <source>
        <dbReference type="SMART" id="SM00672"/>
    </source>
</evidence>
<dbReference type="PANTHER" id="PTHR12203:SF35">
    <property type="entry name" value="PROTEIN O-GLUCOSYLTRANSFERASE 1"/>
    <property type="match status" value="1"/>
</dbReference>
<dbReference type="KEGG" id="cre:CHLRE_06g270400v5"/>
<feature type="compositionally biased region" description="Gly residues" evidence="3">
    <location>
        <begin position="298"/>
        <end position="316"/>
    </location>
</feature>
<organism evidence="5 6">
    <name type="scientific">Chlamydomonas reinhardtii</name>
    <name type="common">Chlamydomonas smithii</name>
    <dbReference type="NCBI Taxonomy" id="3055"/>
    <lineage>
        <taxon>Eukaryota</taxon>
        <taxon>Viridiplantae</taxon>
        <taxon>Chlorophyta</taxon>
        <taxon>core chlorophytes</taxon>
        <taxon>Chlorophyceae</taxon>
        <taxon>CS clade</taxon>
        <taxon>Chlamydomonadales</taxon>
        <taxon>Chlamydomonadaceae</taxon>
        <taxon>Chlamydomonas</taxon>
    </lineage>
</organism>
<dbReference type="GO" id="GO:0016740">
    <property type="term" value="F:transferase activity"/>
    <property type="evidence" value="ECO:0007669"/>
    <property type="project" value="UniProtKB-KW"/>
</dbReference>
<proteinExistence type="inferred from homology"/>
<keyword evidence="6" id="KW-1185">Reference proteome</keyword>
<gene>
    <name evidence="5" type="ORF">CHLRE_06g270400v5</name>
</gene>
<dbReference type="PANTHER" id="PTHR12203">
    <property type="entry name" value="KDEL LYS-ASP-GLU-LEU CONTAINING - RELATED"/>
    <property type="match status" value="1"/>
</dbReference>
<evidence type="ECO:0000256" key="2">
    <source>
        <dbReference type="ARBA" id="ARBA00022679"/>
    </source>
</evidence>
<evidence type="ECO:0000256" key="3">
    <source>
        <dbReference type="SAM" id="MobiDB-lite"/>
    </source>
</evidence>
<feature type="compositionally biased region" description="Polar residues" evidence="3">
    <location>
        <begin position="69"/>
        <end position="79"/>
    </location>
</feature>
<dbReference type="OrthoDB" id="536907at2759"/>
<protein>
    <recommendedName>
        <fullName evidence="4">Glycosyl transferase CAP10 domain-containing protein</fullName>
    </recommendedName>
</protein>
<dbReference type="EMBL" id="CM008967">
    <property type="protein sequence ID" value="PNW82020.1"/>
    <property type="molecule type" value="Genomic_DNA"/>
</dbReference>
<dbReference type="ExpressionAtlas" id="A0A2K3DNC4">
    <property type="expression patterns" value="baseline"/>
</dbReference>
<evidence type="ECO:0000313" key="5">
    <source>
        <dbReference type="EMBL" id="PNW82020.1"/>
    </source>
</evidence>
<dbReference type="GeneID" id="5721853"/>
<evidence type="ECO:0000313" key="6">
    <source>
        <dbReference type="Proteomes" id="UP000006906"/>
    </source>
</evidence>
<feature type="region of interest" description="Disordered" evidence="3">
    <location>
        <begin position="281"/>
        <end position="320"/>
    </location>
</feature>
<dbReference type="Proteomes" id="UP000006906">
    <property type="component" value="Chromosome 6"/>
</dbReference>
<reference evidence="5 6" key="1">
    <citation type="journal article" date="2007" name="Science">
        <title>The Chlamydomonas genome reveals the evolution of key animal and plant functions.</title>
        <authorList>
            <person name="Merchant S.S."/>
            <person name="Prochnik S.E."/>
            <person name="Vallon O."/>
            <person name="Harris E.H."/>
            <person name="Karpowicz S.J."/>
            <person name="Witman G.B."/>
            <person name="Terry A."/>
            <person name="Salamov A."/>
            <person name="Fritz-Laylin L.K."/>
            <person name="Marechal-Drouard L."/>
            <person name="Marshall W.F."/>
            <person name="Qu L.H."/>
            <person name="Nelson D.R."/>
            <person name="Sanderfoot A.A."/>
            <person name="Spalding M.H."/>
            <person name="Kapitonov V.V."/>
            <person name="Ren Q."/>
            <person name="Ferris P."/>
            <person name="Lindquist E."/>
            <person name="Shapiro H."/>
            <person name="Lucas S.M."/>
            <person name="Grimwood J."/>
            <person name="Schmutz J."/>
            <person name="Cardol P."/>
            <person name="Cerutti H."/>
            <person name="Chanfreau G."/>
            <person name="Chen C.L."/>
            <person name="Cognat V."/>
            <person name="Croft M.T."/>
            <person name="Dent R."/>
            <person name="Dutcher S."/>
            <person name="Fernandez E."/>
            <person name="Fukuzawa H."/>
            <person name="Gonzalez-Ballester D."/>
            <person name="Gonzalez-Halphen D."/>
            <person name="Hallmann A."/>
            <person name="Hanikenne M."/>
            <person name="Hippler M."/>
            <person name="Inwood W."/>
            <person name="Jabbari K."/>
            <person name="Kalanon M."/>
            <person name="Kuras R."/>
            <person name="Lefebvre P.A."/>
            <person name="Lemaire S.D."/>
            <person name="Lobanov A.V."/>
            <person name="Lohr M."/>
            <person name="Manuell A."/>
            <person name="Meier I."/>
            <person name="Mets L."/>
            <person name="Mittag M."/>
            <person name="Mittelmeier T."/>
            <person name="Moroney J.V."/>
            <person name="Moseley J."/>
            <person name="Napoli C."/>
            <person name="Nedelcu A.M."/>
            <person name="Niyogi K."/>
            <person name="Novoselov S.V."/>
            <person name="Paulsen I.T."/>
            <person name="Pazour G."/>
            <person name="Purton S."/>
            <person name="Ral J.P."/>
            <person name="Riano-Pachon D.M."/>
            <person name="Riekhof W."/>
            <person name="Rymarquis L."/>
            <person name="Schroda M."/>
            <person name="Stern D."/>
            <person name="Umen J."/>
            <person name="Willows R."/>
            <person name="Wilson N."/>
            <person name="Zimmer S.L."/>
            <person name="Allmer J."/>
            <person name="Balk J."/>
            <person name="Bisova K."/>
            <person name="Chen C.J."/>
            <person name="Elias M."/>
            <person name="Gendler K."/>
            <person name="Hauser C."/>
            <person name="Lamb M.R."/>
            <person name="Ledford H."/>
            <person name="Long J.C."/>
            <person name="Minagawa J."/>
            <person name="Page M.D."/>
            <person name="Pan J."/>
            <person name="Pootakham W."/>
            <person name="Roje S."/>
            <person name="Rose A."/>
            <person name="Stahlberg E."/>
            <person name="Terauchi A.M."/>
            <person name="Yang P."/>
            <person name="Ball S."/>
            <person name="Bowler C."/>
            <person name="Dieckmann C.L."/>
            <person name="Gladyshev V.N."/>
            <person name="Green P."/>
            <person name="Jorgensen R."/>
            <person name="Mayfield S."/>
            <person name="Mueller-Roeber B."/>
            <person name="Rajamani S."/>
            <person name="Sayre R.T."/>
            <person name="Brokstein P."/>
            <person name="Dubchak I."/>
            <person name="Goodstein D."/>
            <person name="Hornick L."/>
            <person name="Huang Y.W."/>
            <person name="Jhaveri J."/>
            <person name="Luo Y."/>
            <person name="Martinez D."/>
            <person name="Ngau W.C."/>
            <person name="Otillar B."/>
            <person name="Poliakov A."/>
            <person name="Porter A."/>
            <person name="Szajkowski L."/>
            <person name="Werner G."/>
            <person name="Zhou K."/>
            <person name="Grigoriev I.V."/>
            <person name="Rokhsar D.S."/>
            <person name="Grossman A.R."/>
        </authorList>
    </citation>
    <scope>NUCLEOTIDE SEQUENCE [LARGE SCALE GENOMIC DNA]</scope>
    <source>
        <strain evidence="6">CC-503</strain>
    </source>
</reference>
<dbReference type="InParanoid" id="A0A2K3DNC4"/>
<dbReference type="SMART" id="SM00672">
    <property type="entry name" value="CAP10"/>
    <property type="match status" value="1"/>
</dbReference>
<feature type="region of interest" description="Disordered" evidence="3">
    <location>
        <begin position="69"/>
        <end position="131"/>
    </location>
</feature>
<name>A0A2K3DNC4_CHLRE</name>
<dbReference type="PaxDb" id="3055-EDP08476"/>
<dbReference type="AlphaFoldDB" id="A0A2K3DNC4"/>
<keyword evidence="2" id="KW-0808">Transferase</keyword>